<keyword evidence="7" id="KW-0012">Acyltransferase</keyword>
<dbReference type="RefSeq" id="WP_071166958.1">
    <property type="nucleotide sequence ID" value="NZ_CP017781.1"/>
</dbReference>
<feature type="domain" description="Phosphate acetyl/butaryl transferase" evidence="9">
    <location>
        <begin position="3"/>
        <end position="326"/>
    </location>
</feature>
<name>A0A1D9MFU0_9RHOB</name>
<dbReference type="SUPFAM" id="SSF53659">
    <property type="entry name" value="Isocitrate/Isopropylmalate dehydrogenase-like"/>
    <property type="match status" value="1"/>
</dbReference>
<dbReference type="AlphaFoldDB" id="A0A1D9MFU0"/>
<dbReference type="EMBL" id="CP017781">
    <property type="protein sequence ID" value="AOZ70628.1"/>
    <property type="molecule type" value="Genomic_DNA"/>
</dbReference>
<keyword evidence="11" id="KW-1185">Reference proteome</keyword>
<dbReference type="STRING" id="1850250.LPB142_15875"/>
<evidence type="ECO:0000256" key="8">
    <source>
        <dbReference type="ARBA" id="ARBA00031108"/>
    </source>
</evidence>
<dbReference type="PANTHER" id="PTHR43356">
    <property type="entry name" value="PHOSPHATE ACETYLTRANSFERASE"/>
    <property type="match status" value="1"/>
</dbReference>
<dbReference type="InterPro" id="IPR042113">
    <property type="entry name" value="P_AcTrfase_dom1"/>
</dbReference>
<dbReference type="NCBIfam" id="NF007233">
    <property type="entry name" value="PRK09653.1"/>
    <property type="match status" value="1"/>
</dbReference>
<evidence type="ECO:0000313" key="10">
    <source>
        <dbReference type="EMBL" id="AOZ70628.1"/>
    </source>
</evidence>
<evidence type="ECO:0000259" key="9">
    <source>
        <dbReference type="Pfam" id="PF01515"/>
    </source>
</evidence>
<evidence type="ECO:0000256" key="6">
    <source>
        <dbReference type="ARBA" id="ARBA00022679"/>
    </source>
</evidence>
<evidence type="ECO:0000313" key="11">
    <source>
        <dbReference type="Proteomes" id="UP000176562"/>
    </source>
</evidence>
<dbReference type="EC" id="2.3.1.8" evidence="4"/>
<dbReference type="InterPro" id="IPR002505">
    <property type="entry name" value="PTA_PTB"/>
</dbReference>
<dbReference type="Gene3D" id="3.40.50.10750">
    <property type="entry name" value="Isocitrate/Isopropylmalate dehydrogenase-like"/>
    <property type="match status" value="1"/>
</dbReference>
<reference evidence="10 11" key="1">
    <citation type="submission" date="2016-10" db="EMBL/GenBank/DDBJ databases">
        <title>Rhodobacter sp. LPB0142, isolated from sea water.</title>
        <authorList>
            <person name="Kim E."/>
            <person name="Yi H."/>
        </authorList>
    </citation>
    <scope>NUCLEOTIDE SEQUENCE [LARGE SCALE GENOMIC DNA]</scope>
    <source>
        <strain evidence="10 11">LPB0142</strain>
    </source>
</reference>
<comment type="catalytic activity">
    <reaction evidence="1">
        <text>acetyl-CoA + phosphate = acetyl phosphate + CoA</text>
        <dbReference type="Rhea" id="RHEA:19521"/>
        <dbReference type="ChEBI" id="CHEBI:22191"/>
        <dbReference type="ChEBI" id="CHEBI:43474"/>
        <dbReference type="ChEBI" id="CHEBI:57287"/>
        <dbReference type="ChEBI" id="CHEBI:57288"/>
        <dbReference type="EC" id="2.3.1.8"/>
    </reaction>
</comment>
<dbReference type="InterPro" id="IPR012147">
    <property type="entry name" value="P_Ac_Bu_trans"/>
</dbReference>
<organism evidence="10 11">
    <name type="scientific">Rhodobacter xanthinilyticus</name>
    <dbReference type="NCBI Taxonomy" id="1850250"/>
    <lineage>
        <taxon>Bacteria</taxon>
        <taxon>Pseudomonadati</taxon>
        <taxon>Pseudomonadota</taxon>
        <taxon>Alphaproteobacteria</taxon>
        <taxon>Rhodobacterales</taxon>
        <taxon>Rhodobacter group</taxon>
        <taxon>Rhodobacter</taxon>
    </lineage>
</organism>
<sequence>MKVLDDIFEAARADNRIILLPEGEDRRIQAAALRAKRLGIATPVLLGDVAAIEHGLRELGATPGEIEVEDPRTCADYEALAQSWHALRAHKGTTLDEARRAIADPMLQAALRVRLGHADGTVGGAVATTAETVRVALQALGCAPGNSIVSSFFLMMACADTAPFKGGMIFSDCGLVVLPDARQLAAIARAAAQSCRQLLKVEPQVAMLSFSTAGSASHESIDRIRQALAIVREEEPDLNIDGEIQFDAALDEEIRARKAPGSRLAGRPNVFIFPDLASGNIGYKIAQRLGGLQAIGPVLQGLARPANDLSRGCSVEDVVSAIAITAVQAQVHPKANGVYGLGCARYY</sequence>
<keyword evidence="6 10" id="KW-0808">Transferase</keyword>
<dbReference type="Pfam" id="PF01515">
    <property type="entry name" value="PTA_PTB"/>
    <property type="match status" value="1"/>
</dbReference>
<dbReference type="InterPro" id="IPR004614">
    <property type="entry name" value="P_AcTrfase"/>
</dbReference>
<dbReference type="InterPro" id="IPR042112">
    <property type="entry name" value="P_AcTrfase_dom2"/>
</dbReference>
<comment type="pathway">
    <text evidence="2">Metabolic intermediate biosynthesis; acetyl-CoA biosynthesis; acetyl-CoA from acetate: step 2/2.</text>
</comment>
<evidence type="ECO:0000256" key="2">
    <source>
        <dbReference type="ARBA" id="ARBA00004989"/>
    </source>
</evidence>
<proteinExistence type="inferred from homology"/>
<dbReference type="NCBIfam" id="TIGR00651">
    <property type="entry name" value="pta"/>
    <property type="match status" value="1"/>
</dbReference>
<dbReference type="PIRSF" id="PIRSF000428">
    <property type="entry name" value="P_Ac_trans"/>
    <property type="match status" value="1"/>
</dbReference>
<dbReference type="Gene3D" id="3.40.50.10950">
    <property type="match status" value="1"/>
</dbReference>
<dbReference type="Proteomes" id="UP000176562">
    <property type="component" value="Chromosome"/>
</dbReference>
<evidence type="ECO:0000256" key="7">
    <source>
        <dbReference type="ARBA" id="ARBA00023315"/>
    </source>
</evidence>
<dbReference type="PANTHER" id="PTHR43356:SF3">
    <property type="entry name" value="PHOSPHATE ACETYLTRANSFERASE"/>
    <property type="match status" value="1"/>
</dbReference>
<protein>
    <recommendedName>
        <fullName evidence="5">Phosphate acetyltransferase</fullName>
        <ecNumber evidence="4">2.3.1.8</ecNumber>
    </recommendedName>
    <alternativeName>
        <fullName evidence="8">Phosphotransacetylase</fullName>
    </alternativeName>
</protein>
<evidence type="ECO:0000256" key="4">
    <source>
        <dbReference type="ARBA" id="ARBA00012707"/>
    </source>
</evidence>
<evidence type="ECO:0000256" key="5">
    <source>
        <dbReference type="ARBA" id="ARBA00021528"/>
    </source>
</evidence>
<dbReference type="InterPro" id="IPR050500">
    <property type="entry name" value="Phos_Acetyltrans/Butyryltrans"/>
</dbReference>
<dbReference type="GO" id="GO:0008959">
    <property type="term" value="F:phosphate acetyltransferase activity"/>
    <property type="evidence" value="ECO:0007669"/>
    <property type="project" value="UniProtKB-EC"/>
</dbReference>
<dbReference type="KEGG" id="rhp:LPB142_15875"/>
<evidence type="ECO:0000256" key="1">
    <source>
        <dbReference type="ARBA" id="ARBA00000705"/>
    </source>
</evidence>
<gene>
    <name evidence="10" type="ORF">LPB142_15875</name>
</gene>
<accession>A0A1D9MFU0</accession>
<comment type="similarity">
    <text evidence="3">Belongs to the phosphate acetyltransferase and butyryltransferase family.</text>
</comment>
<evidence type="ECO:0000256" key="3">
    <source>
        <dbReference type="ARBA" id="ARBA00005656"/>
    </source>
</evidence>